<sequence>MELLNQYLDDCKLRGLESRTCQTYKSSVKEFLSHYPNPVECTKEDLLQYLQHLQTKDITTGTIRRDFSAISGLYDWLLFMEEVNINPVLQIRTRYLQTPYRQERRQIPTLNEVRELIRSIDVADIRELTLIVFFAKTAGRRGEILDLKVEDIDLNRDLIYWPDKKKRKEKIGFIDSELHILLEEYLRWREWIGPRTSYLWITDNGNHMHKDYPNEIMQHYGQLLGLHDPSGPLYKKLTCHCLRGFLTTQLQRAGMDEIYIMWLRGDSIKKKTWASHYLDIDQELVREQYLRCIPDLLLFE</sequence>
<evidence type="ECO:0000259" key="5">
    <source>
        <dbReference type="PROSITE" id="PS51898"/>
    </source>
</evidence>
<dbReference type="PANTHER" id="PTHR30349:SF92">
    <property type="entry name" value="SITE-SPECIFIC RECOMBINASE"/>
    <property type="match status" value="1"/>
</dbReference>
<dbReference type="OrthoDB" id="142231at2157"/>
<dbReference type="PANTHER" id="PTHR30349">
    <property type="entry name" value="PHAGE INTEGRASE-RELATED"/>
    <property type="match status" value="1"/>
</dbReference>
<evidence type="ECO:0000256" key="1">
    <source>
        <dbReference type="ARBA" id="ARBA00022908"/>
    </source>
</evidence>
<evidence type="ECO:0000256" key="4">
    <source>
        <dbReference type="PROSITE-ProRule" id="PRU01248"/>
    </source>
</evidence>
<dbReference type="GO" id="GO:0015074">
    <property type="term" value="P:DNA integration"/>
    <property type="evidence" value="ECO:0007669"/>
    <property type="project" value="UniProtKB-KW"/>
</dbReference>
<dbReference type="STRING" id="1090322.MettiDRAFT_0011"/>
<dbReference type="CDD" id="cd00397">
    <property type="entry name" value="DNA_BRE_C"/>
    <property type="match status" value="1"/>
</dbReference>
<dbReference type="RefSeq" id="WP_023843751.1">
    <property type="nucleotide sequence ID" value="NZ_AZAJ01000001.1"/>
</dbReference>
<dbReference type="EMBL" id="AZAJ01000001">
    <property type="protein sequence ID" value="ETA66614.1"/>
    <property type="molecule type" value="Genomic_DNA"/>
</dbReference>
<gene>
    <name evidence="7" type="ORF">MettiDRAFT_0011</name>
</gene>
<keyword evidence="2 4" id="KW-0238">DNA-binding</keyword>
<feature type="domain" description="Tyr recombinase" evidence="5">
    <location>
        <begin position="103"/>
        <end position="290"/>
    </location>
</feature>
<evidence type="ECO:0000313" key="8">
    <source>
        <dbReference type="Proteomes" id="UP000019483"/>
    </source>
</evidence>
<reference evidence="7 8" key="1">
    <citation type="submission" date="2013-08" db="EMBL/GenBank/DDBJ databases">
        <authorList>
            <consortium name="DOE Joint Genome Institute"/>
            <person name="Eisen J."/>
            <person name="Huntemann M."/>
            <person name="Han J."/>
            <person name="Chen A."/>
            <person name="Kyrpides N."/>
            <person name="Mavromatis K."/>
            <person name="Markowitz V."/>
            <person name="Palaniappan K."/>
            <person name="Ivanova N."/>
            <person name="Schaumberg A."/>
            <person name="Pati A."/>
            <person name="Liolios K."/>
            <person name="Nordberg H.P."/>
            <person name="Cantor M.N."/>
            <person name="Hua S.X."/>
            <person name="Woyke T."/>
        </authorList>
    </citation>
    <scope>NUCLEOTIDE SEQUENCE [LARGE SCALE GENOMIC DNA]</scope>
    <source>
        <strain evidence="7 8">DSM 2278</strain>
    </source>
</reference>
<proteinExistence type="predicted"/>
<dbReference type="InterPro" id="IPR013762">
    <property type="entry name" value="Integrase-like_cat_sf"/>
</dbReference>
<dbReference type="Gene3D" id="1.10.443.10">
    <property type="entry name" value="Intergrase catalytic core"/>
    <property type="match status" value="1"/>
</dbReference>
<feature type="domain" description="Core-binding (CB)" evidence="6">
    <location>
        <begin position="1"/>
        <end position="78"/>
    </location>
</feature>
<dbReference type="GO" id="GO:0006310">
    <property type="term" value="P:DNA recombination"/>
    <property type="evidence" value="ECO:0007669"/>
    <property type="project" value="UniProtKB-KW"/>
</dbReference>
<dbReference type="InterPro" id="IPR044068">
    <property type="entry name" value="CB"/>
</dbReference>
<keyword evidence="1" id="KW-0229">DNA integration</keyword>
<dbReference type="Pfam" id="PF13495">
    <property type="entry name" value="Phage_int_SAM_4"/>
    <property type="match status" value="1"/>
</dbReference>
<organism evidence="7 8">
    <name type="scientific">Methanolobus tindarius DSM 2278</name>
    <dbReference type="NCBI Taxonomy" id="1090322"/>
    <lineage>
        <taxon>Archaea</taxon>
        <taxon>Methanobacteriati</taxon>
        <taxon>Methanobacteriota</taxon>
        <taxon>Stenosarchaea group</taxon>
        <taxon>Methanomicrobia</taxon>
        <taxon>Methanosarcinales</taxon>
        <taxon>Methanosarcinaceae</taxon>
        <taxon>Methanolobus</taxon>
    </lineage>
</organism>
<dbReference type="PROSITE" id="PS51898">
    <property type="entry name" value="TYR_RECOMBINASE"/>
    <property type="match status" value="1"/>
</dbReference>
<evidence type="ECO:0000259" key="6">
    <source>
        <dbReference type="PROSITE" id="PS51900"/>
    </source>
</evidence>
<accession>W9DMB5</accession>
<dbReference type="Pfam" id="PF00589">
    <property type="entry name" value="Phage_integrase"/>
    <property type="match status" value="1"/>
</dbReference>
<evidence type="ECO:0000256" key="3">
    <source>
        <dbReference type="ARBA" id="ARBA00023172"/>
    </source>
</evidence>
<dbReference type="PROSITE" id="PS51900">
    <property type="entry name" value="CB"/>
    <property type="match status" value="1"/>
</dbReference>
<dbReference type="Proteomes" id="UP000019483">
    <property type="component" value="Unassembled WGS sequence"/>
</dbReference>
<dbReference type="InterPro" id="IPR050090">
    <property type="entry name" value="Tyrosine_recombinase_XerCD"/>
</dbReference>
<keyword evidence="3" id="KW-0233">DNA recombination</keyword>
<dbReference type="InterPro" id="IPR011010">
    <property type="entry name" value="DNA_brk_join_enz"/>
</dbReference>
<evidence type="ECO:0000313" key="7">
    <source>
        <dbReference type="EMBL" id="ETA66614.1"/>
    </source>
</evidence>
<protein>
    <submittedName>
        <fullName evidence="7">Site-specific recombinase XerD</fullName>
    </submittedName>
</protein>
<dbReference type="Gene3D" id="1.10.150.130">
    <property type="match status" value="1"/>
</dbReference>
<evidence type="ECO:0000256" key="2">
    <source>
        <dbReference type="ARBA" id="ARBA00023125"/>
    </source>
</evidence>
<name>W9DMB5_METTI</name>
<dbReference type="AlphaFoldDB" id="W9DMB5"/>
<keyword evidence="8" id="KW-1185">Reference proteome</keyword>
<dbReference type="SUPFAM" id="SSF56349">
    <property type="entry name" value="DNA breaking-rejoining enzymes"/>
    <property type="match status" value="1"/>
</dbReference>
<comment type="caution">
    <text evidence="7">The sequence shown here is derived from an EMBL/GenBank/DDBJ whole genome shotgun (WGS) entry which is preliminary data.</text>
</comment>
<dbReference type="InterPro" id="IPR002104">
    <property type="entry name" value="Integrase_catalytic"/>
</dbReference>
<dbReference type="GO" id="GO:0003677">
    <property type="term" value="F:DNA binding"/>
    <property type="evidence" value="ECO:0007669"/>
    <property type="project" value="UniProtKB-UniRule"/>
</dbReference>
<dbReference type="InterPro" id="IPR010998">
    <property type="entry name" value="Integrase_recombinase_N"/>
</dbReference>
<dbReference type="InterPro" id="IPR004107">
    <property type="entry name" value="Integrase_SAM-like_N"/>
</dbReference>